<dbReference type="NCBIfam" id="NF033537">
    <property type="entry name" value="lasso_biosyn_B2"/>
    <property type="match status" value="1"/>
</dbReference>
<evidence type="ECO:0000313" key="2">
    <source>
        <dbReference type="EMBL" id="GIQ69781.1"/>
    </source>
</evidence>
<dbReference type="Proteomes" id="UP000677918">
    <property type="component" value="Unassembled WGS sequence"/>
</dbReference>
<sequence length="150" mass="17364">MGNKMRTFLSLPMRQKLLYIEAFYFLGWARVFKMLPFSKVAPALGVYMQETPYTYEDAHVPVIVDVSRAVRTMSRYTWWESRCLVMAIAAMKMLERRGVACTLYMGTAKDENGRMIAHAWLRSGRRTLTGAEGKERFTVVGKFAKYVQVR</sequence>
<dbReference type="InterPro" id="IPR032708">
    <property type="entry name" value="McjB_C"/>
</dbReference>
<dbReference type="InterPro" id="IPR053521">
    <property type="entry name" value="McjB-like"/>
</dbReference>
<dbReference type="Pfam" id="PF13471">
    <property type="entry name" value="Transglut_core3"/>
    <property type="match status" value="1"/>
</dbReference>
<reference evidence="2" key="1">
    <citation type="submission" date="2021-04" db="EMBL/GenBank/DDBJ databases">
        <title>Draft genome sequence of Xylanibacillus composti strain K13.</title>
        <authorList>
            <person name="Uke A."/>
            <person name="Chhe C."/>
            <person name="Baramee S."/>
            <person name="Kosugi A."/>
        </authorList>
    </citation>
    <scope>NUCLEOTIDE SEQUENCE</scope>
    <source>
        <strain evidence="2">K13</strain>
    </source>
</reference>
<feature type="domain" description="Microcin J25-processing protein McjB C-terminal" evidence="1">
    <location>
        <begin position="50"/>
        <end position="140"/>
    </location>
</feature>
<dbReference type="AlphaFoldDB" id="A0A8J4H5A8"/>
<comment type="caution">
    <text evidence="2">The sequence shown here is derived from an EMBL/GenBank/DDBJ whole genome shotgun (WGS) entry which is preliminary data.</text>
</comment>
<name>A0A8J4H5A8_9BACL</name>
<organism evidence="2 3">
    <name type="scientific">Xylanibacillus composti</name>
    <dbReference type="NCBI Taxonomy" id="1572762"/>
    <lineage>
        <taxon>Bacteria</taxon>
        <taxon>Bacillati</taxon>
        <taxon>Bacillota</taxon>
        <taxon>Bacilli</taxon>
        <taxon>Bacillales</taxon>
        <taxon>Paenibacillaceae</taxon>
        <taxon>Xylanibacillus</taxon>
    </lineage>
</organism>
<protein>
    <recommendedName>
        <fullName evidence="1">Microcin J25-processing protein McjB C-terminal domain-containing protein</fullName>
    </recommendedName>
</protein>
<gene>
    <name evidence="2" type="ORF">XYCOK13_26050</name>
</gene>
<dbReference type="EMBL" id="BOVK01000032">
    <property type="protein sequence ID" value="GIQ69781.1"/>
    <property type="molecule type" value="Genomic_DNA"/>
</dbReference>
<evidence type="ECO:0000259" key="1">
    <source>
        <dbReference type="Pfam" id="PF13471"/>
    </source>
</evidence>
<accession>A0A8J4H5A8</accession>
<proteinExistence type="predicted"/>
<keyword evidence="3" id="KW-1185">Reference proteome</keyword>
<evidence type="ECO:0000313" key="3">
    <source>
        <dbReference type="Proteomes" id="UP000677918"/>
    </source>
</evidence>